<protein>
    <recommendedName>
        <fullName evidence="6">Large ribosomal subunit protein mL49</fullName>
    </recommendedName>
</protein>
<dbReference type="PANTHER" id="PTHR13477:SF0">
    <property type="entry name" value="LARGE RIBOSOMAL SUBUNIT PROTEIN ML49"/>
    <property type="match status" value="1"/>
</dbReference>
<gene>
    <name evidence="7" type="ORF">INT45_005073</name>
</gene>
<dbReference type="GO" id="GO:0006412">
    <property type="term" value="P:translation"/>
    <property type="evidence" value="ECO:0007669"/>
    <property type="project" value="InterPro"/>
</dbReference>
<keyword evidence="5" id="KW-0687">Ribonucleoprotein</keyword>
<dbReference type="Pfam" id="PF05046">
    <property type="entry name" value="Img2"/>
    <property type="match status" value="1"/>
</dbReference>
<keyword evidence="4" id="KW-0496">Mitochondrion</keyword>
<dbReference type="Proteomes" id="UP000646827">
    <property type="component" value="Unassembled WGS sequence"/>
</dbReference>
<comment type="subcellular location">
    <subcellularLocation>
        <location evidence="1">Mitochondrion</location>
    </subcellularLocation>
</comment>
<name>A0A8H7SE95_9FUNG</name>
<reference evidence="7 8" key="1">
    <citation type="submission" date="2020-12" db="EMBL/GenBank/DDBJ databases">
        <title>Metabolic potential, ecology and presence of endohyphal bacteria is reflected in genomic diversity of Mucoromycotina.</title>
        <authorList>
            <person name="Muszewska A."/>
            <person name="Okrasinska A."/>
            <person name="Steczkiewicz K."/>
            <person name="Drgas O."/>
            <person name="Orlowska M."/>
            <person name="Perlinska-Lenart U."/>
            <person name="Aleksandrzak-Piekarczyk T."/>
            <person name="Szatraj K."/>
            <person name="Zielenkiewicz U."/>
            <person name="Pilsyk S."/>
            <person name="Malc E."/>
            <person name="Mieczkowski P."/>
            <person name="Kruszewska J.S."/>
            <person name="Biernat P."/>
            <person name="Pawlowska J."/>
        </authorList>
    </citation>
    <scope>NUCLEOTIDE SEQUENCE [LARGE SCALE GENOMIC DNA]</scope>
    <source>
        <strain evidence="7 8">CBS 142.35</strain>
    </source>
</reference>
<evidence type="ECO:0000313" key="7">
    <source>
        <dbReference type="EMBL" id="KAG2226587.1"/>
    </source>
</evidence>
<dbReference type="Gene3D" id="3.30.780.10">
    <property type="entry name" value="SUI1-like domain"/>
    <property type="match status" value="1"/>
</dbReference>
<evidence type="ECO:0000256" key="6">
    <source>
        <dbReference type="ARBA" id="ARBA00035191"/>
    </source>
</evidence>
<comment type="similarity">
    <text evidence="2">Belongs to the mitochondrion-specific ribosomal protein mL49 family.</text>
</comment>
<sequence length="106" mass="12339">MFRTLIQQHIVKRSYTTQQQQQLPYFISRTTNNGLPVYTDFKNGGTQHLTIIRRIEGDAEALKNEVLELFPEAPKNFARVNPVNNQVILKGVHMNEIKQWLVEKGF</sequence>
<organism evidence="7 8">
    <name type="scientific">Circinella minor</name>
    <dbReference type="NCBI Taxonomy" id="1195481"/>
    <lineage>
        <taxon>Eukaryota</taxon>
        <taxon>Fungi</taxon>
        <taxon>Fungi incertae sedis</taxon>
        <taxon>Mucoromycota</taxon>
        <taxon>Mucoromycotina</taxon>
        <taxon>Mucoromycetes</taxon>
        <taxon>Mucorales</taxon>
        <taxon>Lichtheimiaceae</taxon>
        <taxon>Circinella</taxon>
    </lineage>
</organism>
<evidence type="ECO:0000256" key="3">
    <source>
        <dbReference type="ARBA" id="ARBA00022980"/>
    </source>
</evidence>
<dbReference type="PANTHER" id="PTHR13477">
    <property type="entry name" value="MITOCHONDRIAL 39S RIBOSOMAL PROTEIN L49"/>
    <property type="match status" value="1"/>
</dbReference>
<dbReference type="AlphaFoldDB" id="A0A8H7SE95"/>
<dbReference type="GO" id="GO:0003735">
    <property type="term" value="F:structural constituent of ribosome"/>
    <property type="evidence" value="ECO:0007669"/>
    <property type="project" value="InterPro"/>
</dbReference>
<dbReference type="EMBL" id="JAEPRB010000015">
    <property type="protein sequence ID" value="KAG2226587.1"/>
    <property type="molecule type" value="Genomic_DNA"/>
</dbReference>
<dbReference type="OrthoDB" id="19439at2759"/>
<keyword evidence="8" id="KW-1185">Reference proteome</keyword>
<comment type="caution">
    <text evidence="7">The sequence shown here is derived from an EMBL/GenBank/DDBJ whole genome shotgun (WGS) entry which is preliminary data.</text>
</comment>
<evidence type="ECO:0000256" key="2">
    <source>
        <dbReference type="ARBA" id="ARBA00005677"/>
    </source>
</evidence>
<proteinExistence type="inferred from homology"/>
<evidence type="ECO:0000256" key="4">
    <source>
        <dbReference type="ARBA" id="ARBA00023128"/>
    </source>
</evidence>
<keyword evidence="3" id="KW-0689">Ribosomal protein</keyword>
<accession>A0A8H7SE95</accession>
<dbReference type="InterPro" id="IPR007740">
    <property type="entry name" value="Ribosomal_mL49"/>
</dbReference>
<evidence type="ECO:0000313" key="8">
    <source>
        <dbReference type="Proteomes" id="UP000646827"/>
    </source>
</evidence>
<evidence type="ECO:0000256" key="5">
    <source>
        <dbReference type="ARBA" id="ARBA00023274"/>
    </source>
</evidence>
<evidence type="ECO:0000256" key="1">
    <source>
        <dbReference type="ARBA" id="ARBA00004173"/>
    </source>
</evidence>
<dbReference type="GO" id="GO:0005762">
    <property type="term" value="C:mitochondrial large ribosomal subunit"/>
    <property type="evidence" value="ECO:0007669"/>
    <property type="project" value="TreeGrafter"/>
</dbReference>